<feature type="compositionally biased region" description="Gly residues" evidence="5">
    <location>
        <begin position="502"/>
        <end position="512"/>
    </location>
</feature>
<feature type="compositionally biased region" description="Basic and acidic residues" evidence="5">
    <location>
        <begin position="125"/>
        <end position="136"/>
    </location>
</feature>
<feature type="compositionally biased region" description="Polar residues" evidence="5">
    <location>
        <begin position="757"/>
        <end position="768"/>
    </location>
</feature>
<evidence type="ECO:0000256" key="4">
    <source>
        <dbReference type="SAM" id="Coils"/>
    </source>
</evidence>
<feature type="compositionally biased region" description="Low complexity" evidence="5">
    <location>
        <begin position="464"/>
        <end position="475"/>
    </location>
</feature>
<feature type="domain" description="SH3" evidence="6">
    <location>
        <begin position="569"/>
        <end position="629"/>
    </location>
</feature>
<dbReference type="InterPro" id="IPR029199">
    <property type="entry name" value="THRAP3_BCLAF1"/>
</dbReference>
<gene>
    <name evidence="7" type="ORF">F2P81_002496</name>
</gene>
<keyword evidence="4" id="KW-0175">Coiled coil</keyword>
<feature type="coiled-coil region" evidence="4">
    <location>
        <begin position="942"/>
        <end position="987"/>
    </location>
</feature>
<dbReference type="SUPFAM" id="SSF50044">
    <property type="entry name" value="SH3-domain"/>
    <property type="match status" value="3"/>
</dbReference>
<dbReference type="GO" id="GO:0016592">
    <property type="term" value="C:mediator complex"/>
    <property type="evidence" value="ECO:0007669"/>
    <property type="project" value="TreeGrafter"/>
</dbReference>
<feature type="domain" description="SH3" evidence="6">
    <location>
        <begin position="694"/>
        <end position="755"/>
    </location>
</feature>
<dbReference type="Gene3D" id="2.30.30.40">
    <property type="entry name" value="SH3 Domains"/>
    <property type="match status" value="3"/>
</dbReference>
<feature type="region of interest" description="Disordered" evidence="5">
    <location>
        <begin position="757"/>
        <end position="941"/>
    </location>
</feature>
<evidence type="ECO:0000256" key="1">
    <source>
        <dbReference type="ARBA" id="ARBA00006481"/>
    </source>
</evidence>
<dbReference type="PROSITE" id="PS50002">
    <property type="entry name" value="SH3"/>
    <property type="match status" value="2"/>
</dbReference>
<comment type="similarity">
    <text evidence="1">Belongs to the BCLAF1/THRAP3 family.</text>
</comment>
<feature type="region of interest" description="Disordered" evidence="5">
    <location>
        <begin position="386"/>
        <end position="521"/>
    </location>
</feature>
<dbReference type="InterPro" id="IPR035468">
    <property type="entry name" value="SH3D21_SH3"/>
</dbReference>
<proteinExistence type="inferred from homology"/>
<keyword evidence="2 3" id="KW-0728">SH3 domain</keyword>
<feature type="region of interest" description="Disordered" evidence="5">
    <location>
        <begin position="211"/>
        <end position="236"/>
    </location>
</feature>
<name>A0A6A4TGY1_SCOMX</name>
<evidence type="ECO:0000256" key="5">
    <source>
        <dbReference type="SAM" id="MobiDB-lite"/>
    </source>
</evidence>
<dbReference type="InterPro" id="IPR036028">
    <property type="entry name" value="SH3-like_dom_sf"/>
</dbReference>
<feature type="compositionally biased region" description="Pro residues" evidence="5">
    <location>
        <begin position="222"/>
        <end position="231"/>
    </location>
</feature>
<dbReference type="PANTHER" id="PTHR15268:SF16">
    <property type="entry name" value="THYROID HORMONE RECEPTOR-ASSOCIATED PROTEIN 3"/>
    <property type="match status" value="1"/>
</dbReference>
<dbReference type="EMBL" id="VEVO01000002">
    <property type="protein sequence ID" value="KAF0045967.1"/>
    <property type="molecule type" value="Genomic_DNA"/>
</dbReference>
<dbReference type="GO" id="GO:0003712">
    <property type="term" value="F:transcription coregulator activity"/>
    <property type="evidence" value="ECO:0007669"/>
    <property type="project" value="TreeGrafter"/>
</dbReference>
<dbReference type="Proteomes" id="UP000438429">
    <property type="component" value="Unassembled WGS sequence"/>
</dbReference>
<reference evidence="7 8" key="1">
    <citation type="submission" date="2019-06" db="EMBL/GenBank/DDBJ databases">
        <title>Draft genomes of female and male turbot (Scophthalmus maximus).</title>
        <authorList>
            <person name="Xu H."/>
            <person name="Xu X.-W."/>
            <person name="Shao C."/>
            <person name="Chen S."/>
        </authorList>
    </citation>
    <scope>NUCLEOTIDE SEQUENCE [LARGE SCALE GENOMIC DNA]</scope>
    <source>
        <strain evidence="7">Ysfricsl-2016a</strain>
        <tissue evidence="7">Blood</tissue>
    </source>
</reference>
<sequence length="1035" mass="115625">MVCRSPSTKKPSHEGLNPMLPSFDFFSTEEYLDGDKTAISAAFRQFLEEQNKKATSAWENGKKADDVDVAQGKANGKASAINADSVSRKHKEDSEVSLSSFLKASPFLSGEEEEEMIVTPHQKSLHKDWHTGDESPKLNSKVSHSARGLFAECFGKWKSTTYSQVADSDLDAVADEIYLGRKHDKGAAFAAALAKRELAGKLDELSPDTSYKARKMAKSPSIPSPTPPPPRRNSDREMFMVRGDDSSLTSSRKQEAKVNVRMDFLGDSLISSSDILAEERQLSQDLVQSSKKDQEFRSIFQHVQAAPLHRSPSELFAQHIVTIVHHIKAQHFPSSGMTLNERFTMYQRRAAEKEMMKPRKSPEIHRRIDVSTSAFKKHSQLFEAMKSTEEGTYKDGGEKIKGDPMDLRLDIERRKKYSTHERDNNQSRGRDVGDSPNSSRERSVEKFSKCHRRSEKSKKKRSRSSSSSSSSSRTSQQDGDLPLNKCDPKDEGFNRARLGQGESPGPGRGRQLGGFHDDRDREADCEWMDNRGRGRGGFSRGRARFIIRKATGGSSTSNPRWAQDKFQVNGEQEVLVLIDFEGTMGDEITMRAGDVIKKVAKASEEGWLEGELRGKRGIFPANFVKEVPVYLIGDSKREPRSIRKSKRMKPKRKCEAVFAYSALNEDELELVIGETIEIIKEISQKASLRDKGKKVVECCQVMFDYKAKAADELDLREGDVVVILTKEAEDEGWWEGELNGRRGFFPDNFVMVIPTMDSLQPGTTSQPPARTVSKKLADDKPEAKDLRTNPPTKVKLPSINRPSPPPVKEKPNKVSPNRTNGDVAPLSPKQAEEKESDQFDGVDVQTDKLSHPTANRAKPPQRRPPSGLVTAAQSATDQTETELLPKKFPPEKLPGLQKGTDNLLPLPSKPEPRPKTPPPIRPAPPKVAVDGRAVSHKGRPTVESLQAEIKELRMALELLQTRHEQDMQEVKEELRKERSKQLALQTEIWNKSIQHLNLDQNGGPAYSISLLAWQKSSSSTEIAAQQSQNSSYSSV</sequence>
<comment type="caution">
    <text evidence="7">The sequence shown here is derived from an EMBL/GenBank/DDBJ whole genome shotgun (WGS) entry which is preliminary data.</text>
</comment>
<evidence type="ECO:0000313" key="8">
    <source>
        <dbReference type="Proteomes" id="UP000438429"/>
    </source>
</evidence>
<protein>
    <recommendedName>
        <fullName evidence="6">SH3 domain-containing protein</fullName>
    </recommendedName>
</protein>
<dbReference type="Pfam" id="PF14604">
    <property type="entry name" value="SH3_9"/>
    <property type="match status" value="2"/>
</dbReference>
<dbReference type="PANTHER" id="PTHR15268">
    <property type="entry name" value="THRAP3/BCLAF1"/>
    <property type="match status" value="1"/>
</dbReference>
<dbReference type="GO" id="GO:0045944">
    <property type="term" value="P:positive regulation of transcription by RNA polymerase II"/>
    <property type="evidence" value="ECO:0007669"/>
    <property type="project" value="TreeGrafter"/>
</dbReference>
<evidence type="ECO:0000256" key="3">
    <source>
        <dbReference type="PROSITE-ProRule" id="PRU00192"/>
    </source>
</evidence>
<accession>A0A6A4TGY1</accession>
<feature type="compositionally biased region" description="Basic and acidic residues" evidence="5">
    <location>
        <begin position="386"/>
        <end position="448"/>
    </location>
</feature>
<dbReference type="AlphaFoldDB" id="A0A6A4TGY1"/>
<evidence type="ECO:0000313" key="7">
    <source>
        <dbReference type="EMBL" id="KAF0045967.1"/>
    </source>
</evidence>
<feature type="compositionally biased region" description="Pro residues" evidence="5">
    <location>
        <begin position="915"/>
        <end position="925"/>
    </location>
</feature>
<evidence type="ECO:0000256" key="2">
    <source>
        <dbReference type="ARBA" id="ARBA00022443"/>
    </source>
</evidence>
<feature type="compositionally biased region" description="Basic residues" evidence="5">
    <location>
        <begin position="449"/>
        <end position="463"/>
    </location>
</feature>
<organism evidence="7 8">
    <name type="scientific">Scophthalmus maximus</name>
    <name type="common">Turbot</name>
    <name type="synonym">Psetta maxima</name>
    <dbReference type="NCBI Taxonomy" id="52904"/>
    <lineage>
        <taxon>Eukaryota</taxon>
        <taxon>Metazoa</taxon>
        <taxon>Chordata</taxon>
        <taxon>Craniata</taxon>
        <taxon>Vertebrata</taxon>
        <taxon>Euteleostomi</taxon>
        <taxon>Actinopterygii</taxon>
        <taxon>Neopterygii</taxon>
        <taxon>Teleostei</taxon>
        <taxon>Neoteleostei</taxon>
        <taxon>Acanthomorphata</taxon>
        <taxon>Carangaria</taxon>
        <taxon>Pleuronectiformes</taxon>
        <taxon>Pleuronectoidei</taxon>
        <taxon>Scophthalmidae</taxon>
        <taxon>Scophthalmus</taxon>
    </lineage>
</organism>
<feature type="compositionally biased region" description="Basic and acidic residues" evidence="5">
    <location>
        <begin position="775"/>
        <end position="787"/>
    </location>
</feature>
<dbReference type="SMART" id="SM00326">
    <property type="entry name" value="SH3"/>
    <property type="match status" value="2"/>
</dbReference>
<dbReference type="CDD" id="cd12142">
    <property type="entry name" value="SH3_D21-like"/>
    <property type="match status" value="1"/>
</dbReference>
<dbReference type="Pfam" id="PF15440">
    <property type="entry name" value="THRAP3_BCLAF1"/>
    <property type="match status" value="1"/>
</dbReference>
<dbReference type="PRINTS" id="PR00452">
    <property type="entry name" value="SH3DOMAIN"/>
</dbReference>
<dbReference type="GO" id="GO:0003677">
    <property type="term" value="F:DNA binding"/>
    <property type="evidence" value="ECO:0007669"/>
    <property type="project" value="TreeGrafter"/>
</dbReference>
<evidence type="ECO:0000259" key="6">
    <source>
        <dbReference type="PROSITE" id="PS50002"/>
    </source>
</evidence>
<feature type="region of interest" description="Disordered" evidence="5">
    <location>
        <begin position="121"/>
        <end position="140"/>
    </location>
</feature>
<dbReference type="InterPro" id="IPR001452">
    <property type="entry name" value="SH3_domain"/>
</dbReference>